<dbReference type="EMBL" id="CCKQ01015735">
    <property type="protein sequence ID" value="CDW87572.1"/>
    <property type="molecule type" value="Genomic_DNA"/>
</dbReference>
<organism evidence="2 3">
    <name type="scientific">Stylonychia lemnae</name>
    <name type="common">Ciliate</name>
    <dbReference type="NCBI Taxonomy" id="5949"/>
    <lineage>
        <taxon>Eukaryota</taxon>
        <taxon>Sar</taxon>
        <taxon>Alveolata</taxon>
        <taxon>Ciliophora</taxon>
        <taxon>Intramacronucleata</taxon>
        <taxon>Spirotrichea</taxon>
        <taxon>Stichotrichia</taxon>
        <taxon>Sporadotrichida</taxon>
        <taxon>Oxytrichidae</taxon>
        <taxon>Stylonychinae</taxon>
        <taxon>Stylonychia</taxon>
    </lineage>
</organism>
<evidence type="ECO:0000313" key="3">
    <source>
        <dbReference type="Proteomes" id="UP000039865"/>
    </source>
</evidence>
<proteinExistence type="predicted"/>
<evidence type="ECO:0000256" key="1">
    <source>
        <dbReference type="SAM" id="MobiDB-lite"/>
    </source>
</evidence>
<feature type="compositionally biased region" description="Basic and acidic residues" evidence="1">
    <location>
        <begin position="252"/>
        <end position="261"/>
    </location>
</feature>
<keyword evidence="3" id="KW-1185">Reference proteome</keyword>
<accession>A0A078B2W7</accession>
<feature type="compositionally biased region" description="Polar residues" evidence="1">
    <location>
        <begin position="50"/>
        <end position="59"/>
    </location>
</feature>
<feature type="compositionally biased region" description="Polar residues" evidence="1">
    <location>
        <begin position="262"/>
        <end position="275"/>
    </location>
</feature>
<dbReference type="InParanoid" id="A0A078B2W7"/>
<reference evidence="2 3" key="1">
    <citation type="submission" date="2014-06" db="EMBL/GenBank/DDBJ databases">
        <authorList>
            <person name="Swart Estienne"/>
        </authorList>
    </citation>
    <scope>NUCLEOTIDE SEQUENCE [LARGE SCALE GENOMIC DNA]</scope>
    <source>
        <strain evidence="2 3">130c</strain>
    </source>
</reference>
<evidence type="ECO:0000313" key="2">
    <source>
        <dbReference type="EMBL" id="CDW87572.1"/>
    </source>
</evidence>
<feature type="region of interest" description="Disordered" evidence="1">
    <location>
        <begin position="229"/>
        <end position="286"/>
    </location>
</feature>
<sequence length="422" mass="48697">MDNALDAARSTRQIIKAFQEDSQSRTGKIDNGVRKVLINVFLQQNQQVLKNSQPAQSRYKNNDEHSISPGHSSSIIDVKTPTMQNINKSMILPNNSRNIAQSNSSIFKNIDRLDPKRSNIDELLKYRQSQNTTLNQNQRSDVIDESNSLLGNYLKSLKAEYKQPKKQKYLNSEMMAISLDIKSEIEYYKNKKEREKYDDVGSRNRSIFKPNLMSSIINQQADINKLPTIAQQNDGQQSTPKADNDNEENDEEKIKIDDQTHNNDLNSNENRQNADNSKKQKRIGQRSQVRNFVFSTISRDQIYNRQRKQQDSLPEVGKYYPKYSLIVQRPLQVEFSKVFEKPGRIEPAIALKADDSSKMIRLKTNETSKVHTNLERNASQILHTQKQENVLLPSIIVRNTRNQKALVVHKTISTNPRQQNQL</sequence>
<feature type="region of interest" description="Disordered" evidence="1">
    <location>
        <begin position="50"/>
        <end position="77"/>
    </location>
</feature>
<gene>
    <name evidence="2" type="primary">Contig940.g1030</name>
    <name evidence="2" type="ORF">STYLEM_16678</name>
</gene>
<feature type="compositionally biased region" description="Polar residues" evidence="1">
    <location>
        <begin position="229"/>
        <end position="241"/>
    </location>
</feature>
<protein>
    <submittedName>
        <fullName evidence="2">Uncharacterized protein</fullName>
    </submittedName>
</protein>
<name>A0A078B2W7_STYLE</name>
<feature type="compositionally biased region" description="Low complexity" evidence="1">
    <location>
        <begin position="67"/>
        <end position="76"/>
    </location>
</feature>
<dbReference type="AlphaFoldDB" id="A0A078B2W7"/>
<dbReference type="Proteomes" id="UP000039865">
    <property type="component" value="Unassembled WGS sequence"/>
</dbReference>